<dbReference type="AlphaFoldDB" id="A0A9P7B043"/>
<dbReference type="InterPro" id="IPR000719">
    <property type="entry name" value="Prot_kinase_dom"/>
</dbReference>
<gene>
    <name evidence="8" type="ORF">D0Z07_1085</name>
</gene>
<keyword evidence="2" id="KW-0547">Nucleotide-binding</keyword>
<evidence type="ECO:0000256" key="5">
    <source>
        <dbReference type="ARBA" id="ARBA00037982"/>
    </source>
</evidence>
<feature type="region of interest" description="Disordered" evidence="6">
    <location>
        <begin position="29"/>
        <end position="159"/>
    </location>
</feature>
<dbReference type="Gene3D" id="3.30.200.20">
    <property type="entry name" value="Phosphorylase Kinase, domain 1"/>
    <property type="match status" value="1"/>
</dbReference>
<evidence type="ECO:0000256" key="6">
    <source>
        <dbReference type="SAM" id="MobiDB-lite"/>
    </source>
</evidence>
<feature type="region of interest" description="Disordered" evidence="6">
    <location>
        <begin position="541"/>
        <end position="642"/>
    </location>
</feature>
<feature type="compositionally biased region" description="Polar residues" evidence="6">
    <location>
        <begin position="263"/>
        <end position="285"/>
    </location>
</feature>
<evidence type="ECO:0000313" key="8">
    <source>
        <dbReference type="EMBL" id="KAG0651826.1"/>
    </source>
</evidence>
<reference evidence="8" key="1">
    <citation type="submission" date="2019-07" db="EMBL/GenBank/DDBJ databases">
        <title>Hyphodiscus hymeniophilus genome sequencing and assembly.</title>
        <authorList>
            <person name="Kramer G."/>
            <person name="Nodwell J."/>
        </authorList>
    </citation>
    <scope>NUCLEOTIDE SEQUENCE</scope>
    <source>
        <strain evidence="8">ATCC 34498</strain>
    </source>
</reference>
<feature type="compositionally biased region" description="Polar residues" evidence="6">
    <location>
        <begin position="731"/>
        <end position="750"/>
    </location>
</feature>
<dbReference type="PROSITE" id="PS00108">
    <property type="entry name" value="PROTEIN_KINASE_ST"/>
    <property type="match status" value="1"/>
</dbReference>
<keyword evidence="9" id="KW-1185">Reference proteome</keyword>
<dbReference type="PANTHER" id="PTHR11042">
    <property type="entry name" value="EUKARYOTIC TRANSLATION INITIATION FACTOR 2-ALPHA KINASE EIF2-ALPHA KINASE -RELATED"/>
    <property type="match status" value="1"/>
</dbReference>
<dbReference type="PANTHER" id="PTHR11042:SF196">
    <property type="entry name" value="MITOSIS INHIBITOR PROTEIN KINASE SWE1"/>
    <property type="match status" value="1"/>
</dbReference>
<comment type="caution">
    <text evidence="8">The sequence shown here is derived from an EMBL/GenBank/DDBJ whole genome shotgun (WGS) entry which is preliminary data.</text>
</comment>
<feature type="compositionally biased region" description="Low complexity" evidence="6">
    <location>
        <begin position="580"/>
        <end position="592"/>
    </location>
</feature>
<feature type="region of interest" description="Disordered" evidence="6">
    <location>
        <begin position="718"/>
        <end position="760"/>
    </location>
</feature>
<evidence type="ECO:0000259" key="7">
    <source>
        <dbReference type="PROSITE" id="PS50011"/>
    </source>
</evidence>
<name>A0A9P7B043_9HELO</name>
<accession>A0A9P7B043</accession>
<dbReference type="SUPFAM" id="SSF56112">
    <property type="entry name" value="Protein kinase-like (PK-like)"/>
    <property type="match status" value="1"/>
</dbReference>
<keyword evidence="4" id="KW-0067">ATP-binding</keyword>
<dbReference type="GO" id="GO:0005524">
    <property type="term" value="F:ATP binding"/>
    <property type="evidence" value="ECO:0007669"/>
    <property type="project" value="UniProtKB-KW"/>
</dbReference>
<feature type="compositionally biased region" description="Polar residues" evidence="6">
    <location>
        <begin position="123"/>
        <end position="151"/>
    </location>
</feature>
<dbReference type="GO" id="GO:0004713">
    <property type="term" value="F:protein tyrosine kinase activity"/>
    <property type="evidence" value="ECO:0007669"/>
    <property type="project" value="TreeGrafter"/>
</dbReference>
<feature type="domain" description="Protein kinase" evidence="7">
    <location>
        <begin position="793"/>
        <end position="1152"/>
    </location>
</feature>
<dbReference type="Pfam" id="PF00069">
    <property type="entry name" value="Pkinase"/>
    <property type="match status" value="1"/>
</dbReference>
<dbReference type="InterPro" id="IPR011009">
    <property type="entry name" value="Kinase-like_dom_sf"/>
</dbReference>
<dbReference type="Proteomes" id="UP000785200">
    <property type="component" value="Unassembled WGS sequence"/>
</dbReference>
<feature type="region of interest" description="Disordered" evidence="6">
    <location>
        <begin position="1062"/>
        <end position="1096"/>
    </location>
</feature>
<feature type="compositionally biased region" description="Low complexity" evidence="6">
    <location>
        <begin position="184"/>
        <end position="195"/>
    </location>
</feature>
<feature type="region of interest" description="Disordered" evidence="6">
    <location>
        <begin position="263"/>
        <end position="331"/>
    </location>
</feature>
<keyword evidence="3 8" id="KW-0418">Kinase</keyword>
<evidence type="ECO:0000256" key="3">
    <source>
        <dbReference type="ARBA" id="ARBA00022777"/>
    </source>
</evidence>
<keyword evidence="1" id="KW-0808">Transferase</keyword>
<protein>
    <submittedName>
        <fullName evidence="8">Kinase</fullName>
    </submittedName>
</protein>
<dbReference type="GO" id="GO:0005737">
    <property type="term" value="C:cytoplasm"/>
    <property type="evidence" value="ECO:0007669"/>
    <property type="project" value="TreeGrafter"/>
</dbReference>
<dbReference type="SMART" id="SM00220">
    <property type="entry name" value="S_TKc"/>
    <property type="match status" value="1"/>
</dbReference>
<feature type="region of interest" description="Disordered" evidence="6">
    <location>
        <begin position="176"/>
        <end position="200"/>
    </location>
</feature>
<comment type="similarity">
    <text evidence="5">Belongs to the protein kinase superfamily. Ser/Thr protein kinase family. GCN2 subfamily.</text>
</comment>
<dbReference type="InterPro" id="IPR050339">
    <property type="entry name" value="CC_SR_Kinase"/>
</dbReference>
<feature type="compositionally biased region" description="Polar residues" evidence="6">
    <location>
        <begin position="613"/>
        <end position="625"/>
    </location>
</feature>
<dbReference type="PROSITE" id="PS50011">
    <property type="entry name" value="PROTEIN_KINASE_DOM"/>
    <property type="match status" value="1"/>
</dbReference>
<dbReference type="GO" id="GO:0005634">
    <property type="term" value="C:nucleus"/>
    <property type="evidence" value="ECO:0007669"/>
    <property type="project" value="TreeGrafter"/>
</dbReference>
<evidence type="ECO:0000313" key="9">
    <source>
        <dbReference type="Proteomes" id="UP000785200"/>
    </source>
</evidence>
<evidence type="ECO:0000256" key="2">
    <source>
        <dbReference type="ARBA" id="ARBA00022741"/>
    </source>
</evidence>
<organism evidence="8 9">
    <name type="scientific">Hyphodiscus hymeniophilus</name>
    <dbReference type="NCBI Taxonomy" id="353542"/>
    <lineage>
        <taxon>Eukaryota</taxon>
        <taxon>Fungi</taxon>
        <taxon>Dikarya</taxon>
        <taxon>Ascomycota</taxon>
        <taxon>Pezizomycotina</taxon>
        <taxon>Leotiomycetes</taxon>
        <taxon>Helotiales</taxon>
        <taxon>Hyphodiscaceae</taxon>
        <taxon>Hyphodiscus</taxon>
    </lineage>
</organism>
<dbReference type="OrthoDB" id="5337378at2759"/>
<sequence length="1183" mass="127753">MSYSNSGGTLTLPSPTHVHHVDVTSAVRSLRRSLSRSPSKFRLVTKSPSSSPKSPLSPSPKRAASQPHLFTLGNPPHTPSPLAVPFPPSAKLALRSSTRAKTAPARPSSRRTSPKSPMKRALSQASDSGNAPPASSNTSVAGQENSRSTSPAERKSFERNTRMSCVDISAPIHHALSRLGGDGSNDSHTVSSTSSPLKRSDAIMNLDQASLGSPVAKRRSLHGSASFGHDFNVFDHGPSSSPQFDIHDDLNGEYELSTASLSAEGTSFTSMPRRSSSLRKSTLQQRHGEKTSWGRRHAAQLLAAQQASGNVPEAATPNPAKNRPRLSLDQFMPPMARDSPFSSQGSLPNPSMHIVTQSTHQPHPLSRTMTTSSSSSSIVAESPTHVPVHFGEHPRPKLDFSKSLPAGSLRPFPLHPNGGEEDGSFSTPQNFKSVKPLPAAFMSTGLISKVNKNPEEPQLSRGVSKGNMPDTPCKKHVNNFATYPAAVPGSAIAKARHIRHSFGTPSTPFNPHGTQIGPNTFGKGGGVFGSSFGNNGLTRRGSFLSIDGDESGGSPDAKGESQVSADFELPPTPTKQALVSDSASQSQSNGSPSHHRTYPGSAVGYGFAKRLPRTSSKLNLSTSPGSREGEDSDGSMDMKDSPTTVNFRFLQRSSTVLSFGQSRALRGFSPHSPTPLASKSLITSHLSPSSKPGFAKFSHVAPASPLERIDFIERLSPRTPLDMLPPDPSGLTISNPRDGQPAKSTVNSASMPPPATPTTARDYFAKIGDGRISTTPISGFAPAEIDESLMSRFEKAEMIGTGEFSQVYRVTQAPISATHSFYLGAVSPSRRTPPTPMPERVFAVKKSRQPYQGLRDRQRKLQEVNVLKALGHSDHVVHYIDSWEEKNYLYIQTEFCEEGSLDLFLSQVGRKGRLDDFRIWKIMLELGQGLRQIHDSGFIHLDLKPANILITFEGVLKIGDFGMAAQWPVQSSIDGEGDREYIGPEILLGQYDKPADVFALGLIMLEIAGNVQLPDNGPTWQRLRSGDMSDVPSLSWSVGSTILRDATGIPIEESDASIDYFGSDDEMEPSFGSPTLSSRRRHFGSSSSKSLSHDPGNLFGSRRGELHHAPPFMRDMHHEHALDRIVRWMISPVPQERPTIHQVLGSDGLQWVEARRRAGATVFEGNWGPADEVLADDAEMMDV</sequence>
<evidence type="ECO:0000256" key="1">
    <source>
        <dbReference type="ARBA" id="ARBA00022679"/>
    </source>
</evidence>
<proteinExistence type="inferred from homology"/>
<dbReference type="Gene3D" id="1.10.510.10">
    <property type="entry name" value="Transferase(Phosphotransferase) domain 1"/>
    <property type="match status" value="1"/>
</dbReference>
<dbReference type="InterPro" id="IPR008271">
    <property type="entry name" value="Ser/Thr_kinase_AS"/>
</dbReference>
<dbReference type="FunFam" id="3.30.200.20:FF:000611">
    <property type="entry name" value="Protein kinase, putative"/>
    <property type="match status" value="1"/>
</dbReference>
<feature type="region of interest" description="Disordered" evidence="6">
    <location>
        <begin position="451"/>
        <end position="470"/>
    </location>
</feature>
<dbReference type="FunFam" id="1.10.510.10:FF:000536">
    <property type="entry name" value="Cyclin-dependent kinase WEE1"/>
    <property type="match status" value="1"/>
</dbReference>
<feature type="compositionally biased region" description="Low complexity" evidence="6">
    <location>
        <begin position="35"/>
        <end position="61"/>
    </location>
</feature>
<feature type="region of interest" description="Disordered" evidence="6">
    <location>
        <begin position="403"/>
        <end position="427"/>
    </location>
</feature>
<dbReference type="EMBL" id="VNKQ01000003">
    <property type="protein sequence ID" value="KAG0651826.1"/>
    <property type="molecule type" value="Genomic_DNA"/>
</dbReference>
<dbReference type="GO" id="GO:0110031">
    <property type="term" value="P:negative regulation of G2/MI transition of meiotic cell cycle"/>
    <property type="evidence" value="ECO:0007669"/>
    <property type="project" value="TreeGrafter"/>
</dbReference>
<evidence type="ECO:0000256" key="4">
    <source>
        <dbReference type="ARBA" id="ARBA00022840"/>
    </source>
</evidence>
<feature type="compositionally biased region" description="Pro residues" evidence="6">
    <location>
        <begin position="76"/>
        <end position="88"/>
    </location>
</feature>